<comment type="caution">
    <text evidence="2">The sequence shown here is derived from an EMBL/GenBank/DDBJ whole genome shotgun (WGS) entry which is preliminary data.</text>
</comment>
<dbReference type="Proteomes" id="UP001562425">
    <property type="component" value="Unassembled WGS sequence"/>
</dbReference>
<keyword evidence="3" id="KW-1185">Reference proteome</keyword>
<accession>A0ABD1DQ53</accession>
<organism evidence="2 3">
    <name type="scientific">Culex pipiens pipiens</name>
    <name type="common">Northern house mosquito</name>
    <dbReference type="NCBI Taxonomy" id="38569"/>
    <lineage>
        <taxon>Eukaryota</taxon>
        <taxon>Metazoa</taxon>
        <taxon>Ecdysozoa</taxon>
        <taxon>Arthropoda</taxon>
        <taxon>Hexapoda</taxon>
        <taxon>Insecta</taxon>
        <taxon>Pterygota</taxon>
        <taxon>Neoptera</taxon>
        <taxon>Endopterygota</taxon>
        <taxon>Diptera</taxon>
        <taxon>Nematocera</taxon>
        <taxon>Culicoidea</taxon>
        <taxon>Culicidae</taxon>
        <taxon>Culicinae</taxon>
        <taxon>Culicini</taxon>
        <taxon>Culex</taxon>
        <taxon>Culex</taxon>
    </lineage>
</organism>
<evidence type="ECO:0000313" key="3">
    <source>
        <dbReference type="Proteomes" id="UP001562425"/>
    </source>
</evidence>
<dbReference type="AlphaFoldDB" id="A0ABD1DQ53"/>
<protein>
    <submittedName>
        <fullName evidence="2">Uncharacterized protein</fullName>
    </submittedName>
</protein>
<proteinExistence type="predicted"/>
<feature type="region of interest" description="Disordered" evidence="1">
    <location>
        <begin position="133"/>
        <end position="175"/>
    </location>
</feature>
<reference evidence="2 3" key="1">
    <citation type="submission" date="2024-05" db="EMBL/GenBank/DDBJ databases">
        <title>Culex pipiens pipiens assembly and annotation.</title>
        <authorList>
            <person name="Alout H."/>
            <person name="Durand T."/>
        </authorList>
    </citation>
    <scope>NUCLEOTIDE SEQUENCE [LARGE SCALE GENOMIC DNA]</scope>
    <source>
        <strain evidence="2">HA-2024</strain>
        <tissue evidence="2">Whole body</tissue>
    </source>
</reference>
<evidence type="ECO:0000256" key="1">
    <source>
        <dbReference type="SAM" id="MobiDB-lite"/>
    </source>
</evidence>
<feature type="compositionally biased region" description="Polar residues" evidence="1">
    <location>
        <begin position="143"/>
        <end position="155"/>
    </location>
</feature>
<dbReference type="EMBL" id="JBEHCU010003934">
    <property type="protein sequence ID" value="KAL1401883.1"/>
    <property type="molecule type" value="Genomic_DNA"/>
</dbReference>
<evidence type="ECO:0000313" key="2">
    <source>
        <dbReference type="EMBL" id="KAL1401883.1"/>
    </source>
</evidence>
<gene>
    <name evidence="2" type="ORF">pipiens_019933</name>
</gene>
<sequence>MANLVENVRDNMATAGIGKPVKPPEGTHFDFSDFIILSKKTKLDHLGDGQKAAGGSGISAEAAQVADSGFAPGDMFRCGKLDKYNSAEREAYQQSVSRWRAGTNGTFKLRPTCRFQNVRSWFHECPWSNGRDVSGENEHESDGTMTGGQFSSALQHRSAHRPPGTIGRKRPSMHLPGYRINLNQSTFLANSFSNAGSCNPETSNVTAMAMDIPSE</sequence>
<feature type="compositionally biased region" description="Basic and acidic residues" evidence="1">
    <location>
        <begin position="133"/>
        <end position="142"/>
    </location>
</feature>
<name>A0ABD1DQ53_CULPP</name>